<comment type="caution">
    <text evidence="6">The sequence shown here is derived from an EMBL/GenBank/DDBJ whole genome shotgun (WGS) entry which is preliminary data.</text>
</comment>
<dbReference type="GO" id="GO:0004806">
    <property type="term" value="F:triacylglycerol lipase activity"/>
    <property type="evidence" value="ECO:0007669"/>
    <property type="project" value="TreeGrafter"/>
</dbReference>
<dbReference type="InterPro" id="IPR002641">
    <property type="entry name" value="PNPLA_dom"/>
</dbReference>
<feature type="region of interest" description="Disordered" evidence="4">
    <location>
        <begin position="1"/>
        <end position="32"/>
    </location>
</feature>
<dbReference type="PANTHER" id="PTHR12406:SF7">
    <property type="entry name" value="PATATIN-LIKE PHOSPHOLIPASE DOMAIN-CONTAINING PROTEIN 4"/>
    <property type="match status" value="1"/>
</dbReference>
<dbReference type="GO" id="GO:0019433">
    <property type="term" value="P:triglyceride catabolic process"/>
    <property type="evidence" value="ECO:0007669"/>
    <property type="project" value="TreeGrafter"/>
</dbReference>
<keyword evidence="1 2" id="KW-0443">Lipid metabolism</keyword>
<dbReference type="GO" id="GO:0016020">
    <property type="term" value="C:membrane"/>
    <property type="evidence" value="ECO:0007669"/>
    <property type="project" value="TreeGrafter"/>
</dbReference>
<dbReference type="GO" id="GO:0005737">
    <property type="term" value="C:cytoplasm"/>
    <property type="evidence" value="ECO:0007669"/>
    <property type="project" value="TreeGrafter"/>
</dbReference>
<feature type="domain" description="PNPLA" evidence="5">
    <location>
        <begin position="89"/>
        <end position="266"/>
    </location>
</feature>
<accession>A0A2P6VN59</accession>
<dbReference type="InterPro" id="IPR037483">
    <property type="entry name" value="YjjU-like"/>
</dbReference>
<evidence type="ECO:0000256" key="3">
    <source>
        <dbReference type="RuleBase" id="RU361262"/>
    </source>
</evidence>
<dbReference type="Gene3D" id="3.40.1090.10">
    <property type="entry name" value="Cytosolic phospholipase A2 catalytic domain"/>
    <property type="match status" value="1"/>
</dbReference>
<dbReference type="CDD" id="cd07208">
    <property type="entry name" value="Pat_hypo_Ecoli_yjju_like"/>
    <property type="match status" value="1"/>
</dbReference>
<dbReference type="OrthoDB" id="45309at2759"/>
<comment type="domain">
    <text evidence="3">The nitrogen atoms of the two glycine residues in the GGXR motif define the oxyanion hole, and stabilize the oxyanion that forms during the nucleophilic attack by the catalytic serine during substrate cleavage.</text>
</comment>
<keyword evidence="7" id="KW-1185">Reference proteome</keyword>
<reference evidence="6 7" key="1">
    <citation type="journal article" date="2018" name="Plant J.">
        <title>Genome sequences of Chlorella sorokiniana UTEX 1602 and Micractinium conductrix SAG 241.80: implications to maltose excretion by a green alga.</title>
        <authorList>
            <person name="Arriola M.B."/>
            <person name="Velmurugan N."/>
            <person name="Zhang Y."/>
            <person name="Plunkett M.H."/>
            <person name="Hondzo H."/>
            <person name="Barney B.M."/>
        </authorList>
    </citation>
    <scope>NUCLEOTIDE SEQUENCE [LARGE SCALE GENOMIC DNA]</scope>
    <source>
        <strain evidence="6 7">SAG 241.80</strain>
    </source>
</reference>
<dbReference type="AlphaFoldDB" id="A0A2P6VN59"/>
<comment type="similarity">
    <text evidence="3">Belongs to the patatin family.</text>
</comment>
<comment type="caution">
    <text evidence="2">Lacks conserved residue(s) required for the propagation of feature annotation.</text>
</comment>
<proteinExistence type="inferred from homology"/>
<dbReference type="EMBL" id="LHPF02000002">
    <property type="protein sequence ID" value="PSC75485.1"/>
    <property type="molecule type" value="Genomic_DNA"/>
</dbReference>
<dbReference type="Proteomes" id="UP000239649">
    <property type="component" value="Unassembled WGS sequence"/>
</dbReference>
<keyword evidence="2 3" id="KW-0378">Hydrolase</keyword>
<sequence>MDLGDGMAAAEPGSLTGTGSSSSGGGSSWRRRSWRSLTRATRSASFDDSDALAAPAVIPVDHAALQLLRQRALSGSLPGARRDPFKLGLVVEGGGMRGCVSGGALQALNDLGLRNAFDAVYGSSAGAINATYFLSGQRDGVEIYHDHIASPQFINLKRLWRSGGGSDGEPTPVLNLSFLIDEVMQDVLPLDWDAVLGSPVPLKVVASSLDTLDAVLLSDFTDPADLAECLKASATVPEIAGGPRLHRGQRLVDAAVFEPVPFRSAIADGCTHILVLCTRPLLQRRSRVNSALTDAMEVAIKKAVLSPDYMVPAWKAEVDYLMKDGISQDDMLLAAARQPHDAHELPWFAGAHVFPLIPGPASNLSPLCIDVPTLKAGVAEGRRGVLALGRALLGDTRDFSRFFSELESSNIVPARSPASSSERLWRRYLEEDFSHHA</sequence>
<protein>
    <recommendedName>
        <fullName evidence="3">Patatin</fullName>
        <ecNumber evidence="3">3.1.1.-</ecNumber>
    </recommendedName>
</protein>
<name>A0A2P6VN59_9CHLO</name>
<keyword evidence="2 3" id="KW-0442">Lipid degradation</keyword>
<dbReference type="GO" id="GO:0055088">
    <property type="term" value="P:lipid homeostasis"/>
    <property type="evidence" value="ECO:0007669"/>
    <property type="project" value="TreeGrafter"/>
</dbReference>
<organism evidence="6 7">
    <name type="scientific">Micractinium conductrix</name>
    <dbReference type="NCBI Taxonomy" id="554055"/>
    <lineage>
        <taxon>Eukaryota</taxon>
        <taxon>Viridiplantae</taxon>
        <taxon>Chlorophyta</taxon>
        <taxon>core chlorophytes</taxon>
        <taxon>Trebouxiophyceae</taxon>
        <taxon>Chlorellales</taxon>
        <taxon>Chlorellaceae</taxon>
        <taxon>Chlorella clade</taxon>
        <taxon>Micractinium</taxon>
    </lineage>
</organism>
<gene>
    <name evidence="6" type="ORF">C2E20_1619</name>
</gene>
<dbReference type="GO" id="GO:0005811">
    <property type="term" value="C:lipid droplet"/>
    <property type="evidence" value="ECO:0007669"/>
    <property type="project" value="TreeGrafter"/>
</dbReference>
<evidence type="ECO:0000256" key="1">
    <source>
        <dbReference type="ARBA" id="ARBA00023098"/>
    </source>
</evidence>
<comment type="function">
    <text evidence="3">Lipolytic acyl hydrolase (LAH).</text>
</comment>
<dbReference type="PROSITE" id="PS51635">
    <property type="entry name" value="PNPLA"/>
    <property type="match status" value="1"/>
</dbReference>
<evidence type="ECO:0000256" key="2">
    <source>
        <dbReference type="PROSITE-ProRule" id="PRU01161"/>
    </source>
</evidence>
<evidence type="ECO:0000256" key="4">
    <source>
        <dbReference type="SAM" id="MobiDB-lite"/>
    </source>
</evidence>
<dbReference type="PANTHER" id="PTHR12406">
    <property type="entry name" value="CALCIUM-INDEPENDENT PHOSPHOLIPASE A2 IPLA2 -RELATED"/>
    <property type="match status" value="1"/>
</dbReference>
<dbReference type="EC" id="3.1.1.-" evidence="3"/>
<dbReference type="InterPro" id="IPR016035">
    <property type="entry name" value="Acyl_Trfase/lysoPLipase"/>
</dbReference>
<dbReference type="Pfam" id="PF01734">
    <property type="entry name" value="Patatin"/>
    <property type="match status" value="1"/>
</dbReference>
<evidence type="ECO:0000313" key="6">
    <source>
        <dbReference type="EMBL" id="PSC75485.1"/>
    </source>
</evidence>
<dbReference type="InterPro" id="IPR033562">
    <property type="entry name" value="PLPL"/>
</dbReference>
<feature type="short sequence motif" description="GXSXG" evidence="2">
    <location>
        <begin position="122"/>
        <end position="126"/>
    </location>
</feature>
<evidence type="ECO:0000259" key="5">
    <source>
        <dbReference type="PROSITE" id="PS51635"/>
    </source>
</evidence>
<feature type="active site" description="Proton acceptor" evidence="2">
    <location>
        <position position="253"/>
    </location>
</feature>
<feature type="active site" description="Nucleophile" evidence="2">
    <location>
        <position position="124"/>
    </location>
</feature>
<dbReference type="SUPFAM" id="SSF52151">
    <property type="entry name" value="FabD/lysophospholipase-like"/>
    <property type="match status" value="1"/>
</dbReference>
<feature type="short sequence motif" description="GXGXXG" evidence="2">
    <location>
        <begin position="93"/>
        <end position="98"/>
    </location>
</feature>
<evidence type="ECO:0000313" key="7">
    <source>
        <dbReference type="Proteomes" id="UP000239649"/>
    </source>
</evidence>